<dbReference type="HOGENOM" id="CLU_2957607_0_0_0"/>
<dbReference type="Proteomes" id="UP000001025">
    <property type="component" value="Chromosome"/>
</dbReference>
<evidence type="ECO:0000313" key="2">
    <source>
        <dbReference type="Proteomes" id="UP000001025"/>
    </source>
</evidence>
<keyword evidence="2" id="KW-1185">Reference proteome</keyword>
<reference evidence="1 2" key="1">
    <citation type="journal article" date="2003" name="Proc. Natl. Acad. Sci. U.S.A.">
        <title>Complete genome sequence of the marine planctomycete Pirellula sp. strain 1.</title>
        <authorList>
            <person name="Gloeckner F.O."/>
            <person name="Kube M."/>
            <person name="Bauer M."/>
            <person name="Teeling H."/>
            <person name="Lombardot T."/>
            <person name="Ludwig W."/>
            <person name="Gade D."/>
            <person name="Beck A."/>
            <person name="Borzym K."/>
            <person name="Heitmann K."/>
            <person name="Rabus R."/>
            <person name="Schlesner H."/>
            <person name="Amann R."/>
            <person name="Reinhardt R."/>
        </authorList>
    </citation>
    <scope>NUCLEOTIDE SEQUENCE [LARGE SCALE GENOMIC DNA]</scope>
    <source>
        <strain evidence="2">DSM 10527 / NCIMB 13988 / SH1</strain>
    </source>
</reference>
<name>Q7UUC8_RHOBA</name>
<dbReference type="STRING" id="243090.RB3370"/>
<gene>
    <name evidence="1" type="ordered locus">RB3370</name>
</gene>
<accession>Q7UUC8</accession>
<dbReference type="InParanoid" id="Q7UUC8"/>
<dbReference type="EnsemblBacteria" id="CAD73153">
    <property type="protein sequence ID" value="CAD73153"/>
    <property type="gene ID" value="RB3370"/>
</dbReference>
<dbReference type="EMBL" id="BX294138">
    <property type="protein sequence ID" value="CAD73153.1"/>
    <property type="molecule type" value="Genomic_DNA"/>
</dbReference>
<organism evidence="1 2">
    <name type="scientific">Rhodopirellula baltica (strain DSM 10527 / NCIMB 13988 / SH1)</name>
    <dbReference type="NCBI Taxonomy" id="243090"/>
    <lineage>
        <taxon>Bacteria</taxon>
        <taxon>Pseudomonadati</taxon>
        <taxon>Planctomycetota</taxon>
        <taxon>Planctomycetia</taxon>
        <taxon>Pirellulales</taxon>
        <taxon>Pirellulaceae</taxon>
        <taxon>Rhodopirellula</taxon>
    </lineage>
</organism>
<sequence>MGNSLVPMIPFWQPINLPLDRSNQHKQDVAFTIGSVPRMLRHLRERRDITSKLVLLTSG</sequence>
<evidence type="ECO:0000313" key="1">
    <source>
        <dbReference type="EMBL" id="CAD73153.1"/>
    </source>
</evidence>
<proteinExistence type="predicted"/>
<dbReference type="KEGG" id="rba:RB3370"/>
<protein>
    <submittedName>
        <fullName evidence="1">Uncharacterized protein</fullName>
    </submittedName>
</protein>
<dbReference type="AlphaFoldDB" id="Q7UUC8"/>